<dbReference type="EMBL" id="BAVZ01000008">
    <property type="protein sequence ID" value="GAF08906.1"/>
    <property type="molecule type" value="Genomic_DNA"/>
</dbReference>
<comment type="caution">
    <text evidence="2">The sequence shown here is derived from an EMBL/GenBank/DDBJ whole genome shotgun (WGS) entry which is preliminary data.</text>
</comment>
<dbReference type="Pfam" id="PF12010">
    <property type="entry name" value="DUF3502"/>
    <property type="match status" value="1"/>
</dbReference>
<dbReference type="SUPFAM" id="SSF53850">
    <property type="entry name" value="Periplasmic binding protein-like II"/>
    <property type="match status" value="1"/>
</dbReference>
<dbReference type="STRING" id="1236976.JCM16418_3016"/>
<reference evidence="2 3" key="1">
    <citation type="journal article" date="2014" name="Genome Announc.">
        <title>Draft Genome Sequence of Paenibacillus pini JCM 16418T, Isolated from the Rhizosphere of Pine Tree.</title>
        <authorList>
            <person name="Yuki M."/>
            <person name="Oshima K."/>
            <person name="Suda W."/>
            <person name="Oshida Y."/>
            <person name="Kitamura K."/>
            <person name="Iida Y."/>
            <person name="Hattori M."/>
            <person name="Ohkuma M."/>
        </authorList>
    </citation>
    <scope>NUCLEOTIDE SEQUENCE [LARGE SCALE GENOMIC DNA]</scope>
    <source>
        <strain evidence="2 3">JCM 16418</strain>
    </source>
</reference>
<evidence type="ECO:0000313" key="2">
    <source>
        <dbReference type="EMBL" id="GAF08906.1"/>
    </source>
</evidence>
<proteinExistence type="predicted"/>
<dbReference type="Proteomes" id="UP000019364">
    <property type="component" value="Unassembled WGS sequence"/>
</dbReference>
<dbReference type="RefSeq" id="WP_052020270.1">
    <property type="nucleotide sequence ID" value="NZ_BAVZ01000008.1"/>
</dbReference>
<name>W7YW84_9BACL</name>
<keyword evidence="3" id="KW-1185">Reference proteome</keyword>
<dbReference type="Gene3D" id="3.40.190.10">
    <property type="entry name" value="Periplasmic binding protein-like II"/>
    <property type="match status" value="1"/>
</dbReference>
<gene>
    <name evidence="2" type="ORF">JCM16418_3016</name>
</gene>
<accession>W7YW84</accession>
<dbReference type="OrthoDB" id="1988587at2"/>
<evidence type="ECO:0000259" key="1">
    <source>
        <dbReference type="Pfam" id="PF12010"/>
    </source>
</evidence>
<organism evidence="2 3">
    <name type="scientific">Paenibacillus pini JCM 16418</name>
    <dbReference type="NCBI Taxonomy" id="1236976"/>
    <lineage>
        <taxon>Bacteria</taxon>
        <taxon>Bacillati</taxon>
        <taxon>Bacillota</taxon>
        <taxon>Bacilli</taxon>
        <taxon>Bacillales</taxon>
        <taxon>Paenibacillaceae</taxon>
        <taxon>Paenibacillus</taxon>
    </lineage>
</organism>
<dbReference type="InterPro" id="IPR022627">
    <property type="entry name" value="DUF3502"/>
</dbReference>
<dbReference type="AlphaFoldDB" id="W7YW84"/>
<feature type="domain" description="DUF3502" evidence="1">
    <location>
        <begin position="111"/>
        <end position="175"/>
    </location>
</feature>
<sequence>MDPYINNGVAVAANSKNPERAMMALDLIMEDPSYNMLVSFGIEGTNYVMKDDKVALPEGVTAETNTYPLDAAGFWFTNKSQYPSLASWSEQYIAHKQSLKNYLIPAKFNSYSVDTSSMKSEVANLNTVYTQYMMPIYGGNIQDVDQAFKKLEENAKKAGLDKVLAETSKQIKDFTANH</sequence>
<evidence type="ECO:0000313" key="3">
    <source>
        <dbReference type="Proteomes" id="UP000019364"/>
    </source>
</evidence>
<protein>
    <submittedName>
        <fullName evidence="2">Multiple sugar ABC transporter</fullName>
    </submittedName>
</protein>
<dbReference type="eggNOG" id="COG1653">
    <property type="taxonomic scope" value="Bacteria"/>
</dbReference>